<dbReference type="Gene3D" id="3.30.40.100">
    <property type="match status" value="1"/>
</dbReference>
<evidence type="ECO:0000313" key="7">
    <source>
        <dbReference type="EMBL" id="CAD8443436.1"/>
    </source>
</evidence>
<keyword evidence="2" id="KW-0863">Zinc-finger</keyword>
<keyword evidence="1" id="KW-0479">Metal-binding</keyword>
<feature type="compositionally biased region" description="Basic residues" evidence="5">
    <location>
        <begin position="732"/>
        <end position="742"/>
    </location>
</feature>
<proteinExistence type="predicted"/>
<evidence type="ECO:0000256" key="1">
    <source>
        <dbReference type="ARBA" id="ARBA00022723"/>
    </source>
</evidence>
<evidence type="ECO:0000256" key="4">
    <source>
        <dbReference type="SAM" id="Coils"/>
    </source>
</evidence>
<organism evidence="7">
    <name type="scientific">Amorphochlora amoebiformis</name>
    <dbReference type="NCBI Taxonomy" id="1561963"/>
    <lineage>
        <taxon>Eukaryota</taxon>
        <taxon>Sar</taxon>
        <taxon>Rhizaria</taxon>
        <taxon>Cercozoa</taxon>
        <taxon>Chlorarachniophyceae</taxon>
        <taxon>Amorphochlora</taxon>
    </lineage>
</organism>
<keyword evidence="4" id="KW-0175">Coiled coil</keyword>
<evidence type="ECO:0000259" key="6">
    <source>
        <dbReference type="PROSITE" id="PS51050"/>
    </source>
</evidence>
<feature type="coiled-coil region" evidence="4">
    <location>
        <begin position="255"/>
        <end position="296"/>
    </location>
</feature>
<dbReference type="AlphaFoldDB" id="A0A7S0D4H3"/>
<feature type="region of interest" description="Disordered" evidence="5">
    <location>
        <begin position="722"/>
        <end position="770"/>
    </location>
</feature>
<reference evidence="7" key="1">
    <citation type="submission" date="2021-01" db="EMBL/GenBank/DDBJ databases">
        <authorList>
            <person name="Corre E."/>
            <person name="Pelletier E."/>
            <person name="Niang G."/>
            <person name="Scheremetjew M."/>
            <person name="Finn R."/>
            <person name="Kale V."/>
            <person name="Holt S."/>
            <person name="Cochrane G."/>
            <person name="Meng A."/>
            <person name="Brown T."/>
            <person name="Cohen L."/>
        </authorList>
    </citation>
    <scope>NUCLEOTIDE SEQUENCE</scope>
    <source>
        <strain evidence="7">CCMP2058</strain>
    </source>
</reference>
<dbReference type="PROSITE" id="PS51050">
    <property type="entry name" value="ZF_CW"/>
    <property type="match status" value="1"/>
</dbReference>
<evidence type="ECO:0000256" key="3">
    <source>
        <dbReference type="ARBA" id="ARBA00022833"/>
    </source>
</evidence>
<protein>
    <recommendedName>
        <fullName evidence="6">CW-type domain-containing protein</fullName>
    </recommendedName>
</protein>
<keyword evidence="3" id="KW-0862">Zinc</keyword>
<dbReference type="EMBL" id="HBEM01010309">
    <property type="protein sequence ID" value="CAD8443436.1"/>
    <property type="molecule type" value="Transcribed_RNA"/>
</dbReference>
<accession>A0A7S0D4H3</accession>
<dbReference type="InterPro" id="IPR011124">
    <property type="entry name" value="Znf_CW"/>
</dbReference>
<dbReference type="GO" id="GO:0008270">
    <property type="term" value="F:zinc ion binding"/>
    <property type="evidence" value="ECO:0007669"/>
    <property type="project" value="UniProtKB-KW"/>
</dbReference>
<evidence type="ECO:0000256" key="2">
    <source>
        <dbReference type="ARBA" id="ARBA00022771"/>
    </source>
</evidence>
<feature type="coiled-coil region" evidence="4">
    <location>
        <begin position="37"/>
        <end position="215"/>
    </location>
</feature>
<feature type="region of interest" description="Disordered" evidence="5">
    <location>
        <begin position="312"/>
        <end position="333"/>
    </location>
</feature>
<name>A0A7S0D4H3_9EUKA</name>
<feature type="compositionally biased region" description="Basic and acidic residues" evidence="5">
    <location>
        <begin position="320"/>
        <end position="333"/>
    </location>
</feature>
<dbReference type="Pfam" id="PF07496">
    <property type="entry name" value="zf-CW"/>
    <property type="match status" value="1"/>
</dbReference>
<sequence length="845" mass="97908">MFGRIPTQGRLVPHRQAQPIARSHASLRDLDFWQLQASKHQAEAIRLKKRLAELESENNILVSRSICLKDIECENVQLVNKAKIKERECGELRKRLASSRDVTRRVEHELDDTKSALKEIKRKFSTYRDNSSSSSSKELLAARRKIRDLREHNTLLLDDLKNLEKLRKLTPVPKPQESLSSTRKLSMVQRHKKSMQQLHAKLESANDKIASLERASLKSDSKIDAVREKHRATIQAERTKSSKLKEQLKNVARSLMDTTERLVHSENQVKELAENLEATRRRKEELQASLKVESDSRASFEAELEVVRDKLASTESSLKSSREQESNVRSALEHSKKALEESCQSVSKYIHNAKGDHATIERLQNDIKRCQDERCSLQAESDRKLVSMRKRLDSYQSQLTNERNANKEERAKAVLCQEKLLRISNERDTELANRLKEQRLADATEKQLRNRLNEALKNLESANMDIVRLRDEVSSLRSEMSDEEDRAQRLTKQVEELEKDRDRIKAELSEDIRQEQTRSKNLSRSLQNRENELKRKISLLKQEEETVRRIRENLKTAENDIANKDARLAKAEMQLSKAEMKLSEKTQALSSTEKMLDGLRNRCRNYWKARQSQMRTFESMQKYLRKINDVIVRCTFQRDPEKPALEELIEGVEGILRIIRPTGYSEKVLTDYIPPSPPRPVHNSVSTFLDGFEIKASESPFPIPPVVGDALFSFYRQRNKRKHRTTSSYRENRRRKQSRSRRWSFTLADGPDDEKSRKSPSSSAHTSSVGVMSSVVMTSQFLPSGSEASGSADDRWAQCDRCEKWRRLSPGTDVSKLPKLWYCNMNRWDKLHNSCSQPEDPSHYD</sequence>
<feature type="coiled-coil region" evidence="4">
    <location>
        <begin position="360"/>
        <end position="412"/>
    </location>
</feature>
<gene>
    <name evidence="7" type="ORF">LAMO00422_LOCUS7228</name>
</gene>
<feature type="domain" description="CW-type" evidence="6">
    <location>
        <begin position="790"/>
        <end position="843"/>
    </location>
</feature>
<evidence type="ECO:0000256" key="5">
    <source>
        <dbReference type="SAM" id="MobiDB-lite"/>
    </source>
</evidence>
<feature type="coiled-coil region" evidence="4">
    <location>
        <begin position="445"/>
        <end position="602"/>
    </location>
</feature>